<evidence type="ECO:0000313" key="1">
    <source>
        <dbReference type="EMBL" id="PTQ44120.1"/>
    </source>
</evidence>
<organism evidence="1 2">
    <name type="scientific">Marchantia polymorpha</name>
    <name type="common">Common liverwort</name>
    <name type="synonym">Marchantia aquatica</name>
    <dbReference type="NCBI Taxonomy" id="3197"/>
    <lineage>
        <taxon>Eukaryota</taxon>
        <taxon>Viridiplantae</taxon>
        <taxon>Streptophyta</taxon>
        <taxon>Embryophyta</taxon>
        <taxon>Marchantiophyta</taxon>
        <taxon>Marchantiopsida</taxon>
        <taxon>Marchantiidae</taxon>
        <taxon>Marchantiales</taxon>
        <taxon>Marchantiaceae</taxon>
        <taxon>Marchantia</taxon>
    </lineage>
</organism>
<sequence>MKLLVKRLDSIEDWGRRLEPAPEYEFEGVPSDSSAIRPCMPVITWPRLLPLPPPPMQDKSPEIIPLPIPELLPDRLYPEELITACCCCTRFGLDELRSMESSSRWPSTSPRGTAGVCHWNRAMWSSSLSFREKVVPHEHCHLSHSQCFSCVFRSSTSENFLLLHFWHASILGQWVRL</sequence>
<dbReference type="EMBL" id="KZ772693">
    <property type="protein sequence ID" value="PTQ44120.1"/>
    <property type="molecule type" value="Genomic_DNA"/>
</dbReference>
<proteinExistence type="predicted"/>
<dbReference type="AlphaFoldDB" id="A0A2R6XDD1"/>
<reference evidence="2" key="1">
    <citation type="journal article" date="2017" name="Cell">
        <title>Insights into land plant evolution garnered from the Marchantia polymorpha genome.</title>
        <authorList>
            <person name="Bowman J.L."/>
            <person name="Kohchi T."/>
            <person name="Yamato K.T."/>
            <person name="Jenkins J."/>
            <person name="Shu S."/>
            <person name="Ishizaki K."/>
            <person name="Yamaoka S."/>
            <person name="Nishihama R."/>
            <person name="Nakamura Y."/>
            <person name="Berger F."/>
            <person name="Adam C."/>
            <person name="Aki S.S."/>
            <person name="Althoff F."/>
            <person name="Araki T."/>
            <person name="Arteaga-Vazquez M.A."/>
            <person name="Balasubrmanian S."/>
            <person name="Barry K."/>
            <person name="Bauer D."/>
            <person name="Boehm C.R."/>
            <person name="Briginshaw L."/>
            <person name="Caballero-Perez J."/>
            <person name="Catarino B."/>
            <person name="Chen F."/>
            <person name="Chiyoda S."/>
            <person name="Chovatia M."/>
            <person name="Davies K.M."/>
            <person name="Delmans M."/>
            <person name="Demura T."/>
            <person name="Dierschke T."/>
            <person name="Dolan L."/>
            <person name="Dorantes-Acosta A.E."/>
            <person name="Eklund D.M."/>
            <person name="Florent S.N."/>
            <person name="Flores-Sandoval E."/>
            <person name="Fujiyama A."/>
            <person name="Fukuzawa H."/>
            <person name="Galik B."/>
            <person name="Grimanelli D."/>
            <person name="Grimwood J."/>
            <person name="Grossniklaus U."/>
            <person name="Hamada T."/>
            <person name="Haseloff J."/>
            <person name="Hetherington A.J."/>
            <person name="Higo A."/>
            <person name="Hirakawa Y."/>
            <person name="Hundley H.N."/>
            <person name="Ikeda Y."/>
            <person name="Inoue K."/>
            <person name="Inoue S.I."/>
            <person name="Ishida S."/>
            <person name="Jia Q."/>
            <person name="Kakita M."/>
            <person name="Kanazawa T."/>
            <person name="Kawai Y."/>
            <person name="Kawashima T."/>
            <person name="Kennedy M."/>
            <person name="Kinose K."/>
            <person name="Kinoshita T."/>
            <person name="Kohara Y."/>
            <person name="Koide E."/>
            <person name="Komatsu K."/>
            <person name="Kopischke S."/>
            <person name="Kubo M."/>
            <person name="Kyozuka J."/>
            <person name="Lagercrantz U."/>
            <person name="Lin S.S."/>
            <person name="Lindquist E."/>
            <person name="Lipzen A.M."/>
            <person name="Lu C.W."/>
            <person name="De Luna E."/>
            <person name="Martienssen R.A."/>
            <person name="Minamino N."/>
            <person name="Mizutani M."/>
            <person name="Mizutani M."/>
            <person name="Mochizuki N."/>
            <person name="Monte I."/>
            <person name="Mosher R."/>
            <person name="Nagasaki H."/>
            <person name="Nakagami H."/>
            <person name="Naramoto S."/>
            <person name="Nishitani K."/>
            <person name="Ohtani M."/>
            <person name="Okamoto T."/>
            <person name="Okumura M."/>
            <person name="Phillips J."/>
            <person name="Pollak B."/>
            <person name="Reinders A."/>
            <person name="Rovekamp M."/>
            <person name="Sano R."/>
            <person name="Sawa S."/>
            <person name="Schmid M.W."/>
            <person name="Shirakawa M."/>
            <person name="Solano R."/>
            <person name="Spunde A."/>
            <person name="Suetsugu N."/>
            <person name="Sugano S."/>
            <person name="Sugiyama A."/>
            <person name="Sun R."/>
            <person name="Suzuki Y."/>
            <person name="Takenaka M."/>
            <person name="Takezawa D."/>
            <person name="Tomogane H."/>
            <person name="Tsuzuki M."/>
            <person name="Ueda T."/>
            <person name="Umeda M."/>
            <person name="Ward J.M."/>
            <person name="Watanabe Y."/>
            <person name="Yazaki K."/>
            <person name="Yokoyama R."/>
            <person name="Yoshitake Y."/>
            <person name="Yotsui I."/>
            <person name="Zachgo S."/>
            <person name="Schmutz J."/>
        </authorList>
    </citation>
    <scope>NUCLEOTIDE SEQUENCE [LARGE SCALE GENOMIC DNA]</scope>
    <source>
        <strain evidence="2">Tak-1</strain>
    </source>
</reference>
<name>A0A2R6XDD1_MARPO</name>
<accession>A0A2R6XDD1</accession>
<dbReference type="Gramene" id="Mp2g05470.1">
    <property type="protein sequence ID" value="Mp2g05470.1.cds1"/>
    <property type="gene ID" value="Mp2g05470"/>
</dbReference>
<keyword evidence="2" id="KW-1185">Reference proteome</keyword>
<gene>
    <name evidence="1" type="ORF">MARPO_0021s0003</name>
</gene>
<evidence type="ECO:0000313" key="2">
    <source>
        <dbReference type="Proteomes" id="UP000244005"/>
    </source>
</evidence>
<dbReference type="Proteomes" id="UP000244005">
    <property type="component" value="Unassembled WGS sequence"/>
</dbReference>
<protein>
    <submittedName>
        <fullName evidence="1">Uncharacterized protein</fullName>
    </submittedName>
</protein>